<feature type="compositionally biased region" description="Polar residues" evidence="1">
    <location>
        <begin position="62"/>
        <end position="73"/>
    </location>
</feature>
<feature type="region of interest" description="Disordered" evidence="1">
    <location>
        <begin position="32"/>
        <end position="82"/>
    </location>
</feature>
<protein>
    <submittedName>
        <fullName evidence="2">Uncharacterized protein</fullName>
    </submittedName>
</protein>
<dbReference type="Gramene" id="MELO3C019052.2.1">
    <property type="protein sequence ID" value="MELO3C019052.2.1"/>
    <property type="gene ID" value="MELO3C019052.2"/>
</dbReference>
<name>A0A9I9DIT0_CUCME</name>
<reference evidence="2" key="1">
    <citation type="submission" date="2023-03" db="UniProtKB">
        <authorList>
            <consortium name="EnsemblPlants"/>
        </authorList>
    </citation>
    <scope>IDENTIFICATION</scope>
</reference>
<evidence type="ECO:0000313" key="2">
    <source>
        <dbReference type="EnsemblPlants" id="MELO3C019052.2.1"/>
    </source>
</evidence>
<dbReference type="EnsemblPlants" id="MELO3C019052.2.1">
    <property type="protein sequence ID" value="MELO3C019052.2.1"/>
    <property type="gene ID" value="MELO3C019052.2"/>
</dbReference>
<proteinExistence type="predicted"/>
<accession>A0A9I9DIT0</accession>
<evidence type="ECO:0000256" key="1">
    <source>
        <dbReference type="SAM" id="MobiDB-lite"/>
    </source>
</evidence>
<dbReference type="AlphaFoldDB" id="A0A9I9DIT0"/>
<organism evidence="2">
    <name type="scientific">Cucumis melo</name>
    <name type="common">Muskmelon</name>
    <dbReference type="NCBI Taxonomy" id="3656"/>
    <lineage>
        <taxon>Eukaryota</taxon>
        <taxon>Viridiplantae</taxon>
        <taxon>Streptophyta</taxon>
        <taxon>Embryophyta</taxon>
        <taxon>Tracheophyta</taxon>
        <taxon>Spermatophyta</taxon>
        <taxon>Magnoliopsida</taxon>
        <taxon>eudicotyledons</taxon>
        <taxon>Gunneridae</taxon>
        <taxon>Pentapetalae</taxon>
        <taxon>rosids</taxon>
        <taxon>fabids</taxon>
        <taxon>Cucurbitales</taxon>
        <taxon>Cucurbitaceae</taxon>
        <taxon>Benincaseae</taxon>
        <taxon>Cucumis</taxon>
    </lineage>
</organism>
<sequence length="82" mass="8908">MDDSSQNVALRTWIASWSVPLPLTPSCTHTPTNQFLMPSPQVKKDNSHSSVNKPSPEEAFLSSINGSASTSPNKVKREQNGI</sequence>